<name>A0A238YD43_9FLAO</name>
<dbReference type="RefSeq" id="WP_089378749.1">
    <property type="nucleotide sequence ID" value="NZ_FZNX01000004.1"/>
</dbReference>
<keyword evidence="3" id="KW-1185">Reference proteome</keyword>
<dbReference type="EMBL" id="FZNX01000004">
    <property type="protein sequence ID" value="SNR68651.1"/>
    <property type="molecule type" value="Genomic_DNA"/>
</dbReference>
<feature type="domain" description="HNH" evidence="1">
    <location>
        <begin position="34"/>
        <end position="86"/>
    </location>
</feature>
<dbReference type="GO" id="GO:0003676">
    <property type="term" value="F:nucleic acid binding"/>
    <property type="evidence" value="ECO:0007669"/>
    <property type="project" value="InterPro"/>
</dbReference>
<evidence type="ECO:0000313" key="2">
    <source>
        <dbReference type="EMBL" id="SNR68651.1"/>
    </source>
</evidence>
<reference evidence="3" key="1">
    <citation type="submission" date="2017-06" db="EMBL/GenBank/DDBJ databases">
        <authorList>
            <person name="Varghese N."/>
            <person name="Submissions S."/>
        </authorList>
    </citation>
    <scope>NUCLEOTIDE SEQUENCE [LARGE SCALE GENOMIC DNA]</scope>
    <source>
        <strain evidence="3">DSM 27993</strain>
    </source>
</reference>
<evidence type="ECO:0000259" key="1">
    <source>
        <dbReference type="Pfam" id="PF01844"/>
    </source>
</evidence>
<sequence length="208" mass="25116">MNWKLIKKDIVNQPDKGTYPDWKEQIAEECYYQCIYCSINEAQFGGIDHYHIEHYKPKSIRRFKALENDIRNLFYSCPICNRFKSNDWPNNADDLEVICYPDPSTYDYSELFDIKSDDYKVYGKYASTRYMTERLYLNRPQLLYERRESFLKKREEEVTKSIELLQEKINNPEDFEILKETLASLIALNKTIQKRNKIRPYKLAEIRK</sequence>
<dbReference type="GO" id="GO:0004519">
    <property type="term" value="F:endonuclease activity"/>
    <property type="evidence" value="ECO:0007669"/>
    <property type="project" value="InterPro"/>
</dbReference>
<gene>
    <name evidence="2" type="ORF">SAMN04488111_2462</name>
</gene>
<dbReference type="GO" id="GO:0008270">
    <property type="term" value="F:zinc ion binding"/>
    <property type="evidence" value="ECO:0007669"/>
    <property type="project" value="InterPro"/>
</dbReference>
<dbReference type="OrthoDB" id="1340280at2"/>
<proteinExistence type="predicted"/>
<dbReference type="Gene3D" id="1.10.30.50">
    <property type="match status" value="1"/>
</dbReference>
<dbReference type="AlphaFoldDB" id="A0A238YD43"/>
<evidence type="ECO:0000313" key="3">
    <source>
        <dbReference type="Proteomes" id="UP000198412"/>
    </source>
</evidence>
<accession>A0A238YD43</accession>
<organism evidence="2 3">
    <name type="scientific">Lutibacter flavus</name>
    <dbReference type="NCBI Taxonomy" id="691689"/>
    <lineage>
        <taxon>Bacteria</taxon>
        <taxon>Pseudomonadati</taxon>
        <taxon>Bacteroidota</taxon>
        <taxon>Flavobacteriia</taxon>
        <taxon>Flavobacteriales</taxon>
        <taxon>Flavobacteriaceae</taxon>
        <taxon>Lutibacter</taxon>
    </lineage>
</organism>
<dbReference type="Pfam" id="PF01844">
    <property type="entry name" value="HNH"/>
    <property type="match status" value="1"/>
</dbReference>
<dbReference type="InterPro" id="IPR002711">
    <property type="entry name" value="HNH"/>
</dbReference>
<dbReference type="Proteomes" id="UP000198412">
    <property type="component" value="Unassembled WGS sequence"/>
</dbReference>
<protein>
    <recommendedName>
        <fullName evidence="1">HNH domain-containing protein</fullName>
    </recommendedName>
</protein>